<name>A0A7W8H8X9_9FIRM</name>
<dbReference type="GO" id="GO:0005886">
    <property type="term" value="C:plasma membrane"/>
    <property type="evidence" value="ECO:0007669"/>
    <property type="project" value="UniProtKB-SubCell"/>
</dbReference>
<feature type="transmembrane region" description="Helical" evidence="7">
    <location>
        <begin position="238"/>
        <end position="259"/>
    </location>
</feature>
<dbReference type="InterPro" id="IPR035906">
    <property type="entry name" value="MetI-like_sf"/>
</dbReference>
<feature type="transmembrane region" description="Helical" evidence="7">
    <location>
        <begin position="134"/>
        <end position="157"/>
    </location>
</feature>
<dbReference type="Proteomes" id="UP000543642">
    <property type="component" value="Unassembled WGS sequence"/>
</dbReference>
<dbReference type="InterPro" id="IPR000515">
    <property type="entry name" value="MetI-like"/>
</dbReference>
<keyword evidence="3" id="KW-1003">Cell membrane</keyword>
<dbReference type="Gene3D" id="1.10.3720.10">
    <property type="entry name" value="MetI-like"/>
    <property type="match status" value="1"/>
</dbReference>
<dbReference type="Pfam" id="PF00528">
    <property type="entry name" value="BPD_transp_1"/>
    <property type="match status" value="1"/>
</dbReference>
<dbReference type="PANTHER" id="PTHR43227:SF11">
    <property type="entry name" value="BLL4140 PROTEIN"/>
    <property type="match status" value="1"/>
</dbReference>
<proteinExistence type="inferred from homology"/>
<feature type="transmembrane region" description="Helical" evidence="7">
    <location>
        <begin position="271"/>
        <end position="292"/>
    </location>
</feature>
<evidence type="ECO:0000256" key="7">
    <source>
        <dbReference type="RuleBase" id="RU363032"/>
    </source>
</evidence>
<dbReference type="PANTHER" id="PTHR43227">
    <property type="entry name" value="BLL4140 PROTEIN"/>
    <property type="match status" value="1"/>
</dbReference>
<organism evidence="9 10">
    <name type="scientific">Catenibacillus scindens</name>
    <dbReference type="NCBI Taxonomy" id="673271"/>
    <lineage>
        <taxon>Bacteria</taxon>
        <taxon>Bacillati</taxon>
        <taxon>Bacillota</taxon>
        <taxon>Clostridia</taxon>
        <taxon>Lachnospirales</taxon>
        <taxon>Lachnospiraceae</taxon>
        <taxon>Catenibacillus</taxon>
    </lineage>
</organism>
<accession>A0A7W8H8X9</accession>
<feature type="transmembrane region" description="Helical" evidence="7">
    <location>
        <begin position="169"/>
        <end position="191"/>
    </location>
</feature>
<dbReference type="RefSeq" id="WP_243164655.1">
    <property type="nucleotide sequence ID" value="NZ_JACHFW010000003.1"/>
</dbReference>
<dbReference type="AlphaFoldDB" id="A0A7W8H8X9"/>
<reference evidence="9 10" key="1">
    <citation type="submission" date="2020-08" db="EMBL/GenBank/DDBJ databases">
        <title>Genomic Encyclopedia of Type Strains, Phase IV (KMG-IV): sequencing the most valuable type-strain genomes for metagenomic binning, comparative biology and taxonomic classification.</title>
        <authorList>
            <person name="Goeker M."/>
        </authorList>
    </citation>
    <scope>NUCLEOTIDE SEQUENCE [LARGE SCALE GENOMIC DNA]</scope>
    <source>
        <strain evidence="9 10">DSM 106146</strain>
    </source>
</reference>
<dbReference type="PROSITE" id="PS50928">
    <property type="entry name" value="ABC_TM1"/>
    <property type="match status" value="1"/>
</dbReference>
<feature type="transmembrane region" description="Helical" evidence="7">
    <location>
        <begin position="312"/>
        <end position="339"/>
    </location>
</feature>
<keyword evidence="5 7" id="KW-1133">Transmembrane helix</keyword>
<keyword evidence="2 7" id="KW-0813">Transport</keyword>
<comment type="caution">
    <text evidence="9">The sequence shown here is derived from an EMBL/GenBank/DDBJ whole genome shotgun (WGS) entry which is preliminary data.</text>
</comment>
<feature type="transmembrane region" description="Helical" evidence="7">
    <location>
        <begin position="360"/>
        <end position="385"/>
    </location>
</feature>
<evidence type="ECO:0000256" key="6">
    <source>
        <dbReference type="ARBA" id="ARBA00023136"/>
    </source>
</evidence>
<evidence type="ECO:0000256" key="2">
    <source>
        <dbReference type="ARBA" id="ARBA00022448"/>
    </source>
</evidence>
<keyword evidence="4 7" id="KW-0812">Transmembrane</keyword>
<feature type="transmembrane region" description="Helical" evidence="7">
    <location>
        <begin position="20"/>
        <end position="40"/>
    </location>
</feature>
<evidence type="ECO:0000256" key="3">
    <source>
        <dbReference type="ARBA" id="ARBA00022475"/>
    </source>
</evidence>
<feature type="domain" description="ABC transmembrane type-1" evidence="8">
    <location>
        <begin position="230"/>
        <end position="447"/>
    </location>
</feature>
<evidence type="ECO:0000313" key="9">
    <source>
        <dbReference type="EMBL" id="MBB5263957.1"/>
    </source>
</evidence>
<evidence type="ECO:0000259" key="8">
    <source>
        <dbReference type="PROSITE" id="PS50928"/>
    </source>
</evidence>
<sequence length="457" mass="51448">MVDRQKLLTNIRPWAASDRIRWEFIILAVITVIMYTNPFASYGYNGNVYTVSGLDFVTGRTICGGEIVLTTDVFFILSLVGLLAVFVGSLLFPLFKRKISFRFIGLGALVNVVCNCKFILGISSTFRRARNPEAGYGCVVALILMILILAAAIYSLWNLKILCTLDFMALPGMMYFIIDRYIPMFGITIAFKKVDYSLGVWNSPWIGLENFKMLFSSRGSFFDSDAFIITRNTLCYNAVFIALGIIVGVLVGICLSDLYKRALQRFFQTSILLPQLISMVIVAYIVFALLGNETGMINSLLDEPINFYQSPQYWPFILVFVYVWKQVGYNAIIFLSAIVGIDRQLYEAAKVDGATKWQQILFITLPMLKSTIITLMLLQVGRIFYSDFGLFYQVPLDSGALYDVTNTVDTYVYRSLMVLNNVSIASAGSTYQAIVGFALVFCVNMVVRKLDRENALF</sequence>
<comment type="subcellular location">
    <subcellularLocation>
        <location evidence="1 7">Cell membrane</location>
        <topology evidence="1 7">Multi-pass membrane protein</topology>
    </subcellularLocation>
</comment>
<dbReference type="SUPFAM" id="SSF161098">
    <property type="entry name" value="MetI-like"/>
    <property type="match status" value="1"/>
</dbReference>
<feature type="transmembrane region" description="Helical" evidence="7">
    <location>
        <begin position="101"/>
        <end position="122"/>
    </location>
</feature>
<dbReference type="GO" id="GO:0055085">
    <property type="term" value="P:transmembrane transport"/>
    <property type="evidence" value="ECO:0007669"/>
    <property type="project" value="InterPro"/>
</dbReference>
<keyword evidence="6 7" id="KW-0472">Membrane</keyword>
<dbReference type="CDD" id="cd06261">
    <property type="entry name" value="TM_PBP2"/>
    <property type="match status" value="1"/>
</dbReference>
<comment type="similarity">
    <text evidence="7">Belongs to the binding-protein-dependent transport system permease family.</text>
</comment>
<evidence type="ECO:0000256" key="1">
    <source>
        <dbReference type="ARBA" id="ARBA00004651"/>
    </source>
</evidence>
<dbReference type="InterPro" id="IPR050809">
    <property type="entry name" value="UgpAE/MalFG_permease"/>
</dbReference>
<evidence type="ECO:0000256" key="4">
    <source>
        <dbReference type="ARBA" id="ARBA00022692"/>
    </source>
</evidence>
<gene>
    <name evidence="9" type="ORF">HNP82_001062</name>
</gene>
<feature type="transmembrane region" description="Helical" evidence="7">
    <location>
        <begin position="74"/>
        <end position="94"/>
    </location>
</feature>
<evidence type="ECO:0000313" key="10">
    <source>
        <dbReference type="Proteomes" id="UP000543642"/>
    </source>
</evidence>
<keyword evidence="10" id="KW-1185">Reference proteome</keyword>
<dbReference type="EMBL" id="JACHFW010000003">
    <property type="protein sequence ID" value="MBB5263957.1"/>
    <property type="molecule type" value="Genomic_DNA"/>
</dbReference>
<evidence type="ECO:0000256" key="5">
    <source>
        <dbReference type="ARBA" id="ARBA00022989"/>
    </source>
</evidence>
<feature type="transmembrane region" description="Helical" evidence="7">
    <location>
        <begin position="424"/>
        <end position="447"/>
    </location>
</feature>
<protein>
    <submittedName>
        <fullName evidence="9">ABC-type polysaccharide transport system permease subunit</fullName>
    </submittedName>
</protein>